<feature type="transmembrane region" description="Helical" evidence="1">
    <location>
        <begin position="44"/>
        <end position="66"/>
    </location>
</feature>
<keyword evidence="1" id="KW-1133">Transmembrane helix</keyword>
<evidence type="ECO:0008006" key="3">
    <source>
        <dbReference type="Google" id="ProtNLM"/>
    </source>
</evidence>
<evidence type="ECO:0000256" key="1">
    <source>
        <dbReference type="SAM" id="Phobius"/>
    </source>
</evidence>
<dbReference type="EMBL" id="AP026866">
    <property type="protein sequence ID" value="BDS05650.1"/>
    <property type="molecule type" value="Genomic_DNA"/>
</dbReference>
<proteinExistence type="predicted"/>
<evidence type="ECO:0000313" key="2">
    <source>
        <dbReference type="EMBL" id="BDS05650.1"/>
    </source>
</evidence>
<feature type="transmembrane region" description="Helical" evidence="1">
    <location>
        <begin position="203"/>
        <end position="231"/>
    </location>
</feature>
<feature type="transmembrane region" description="Helical" evidence="1">
    <location>
        <begin position="339"/>
        <end position="357"/>
    </location>
</feature>
<feature type="transmembrane region" description="Helical" evidence="1">
    <location>
        <begin position="152"/>
        <end position="175"/>
    </location>
</feature>
<sequence length="501" mass="55439">MKLEEVTAEIRPRAPWESIDLGCSLARKHIGDIWKAWALTVFPLWLLLALLLRNHPFLLILCIWWLKPIYDRVPLMVVSRALFGAAPNVKEVLAAWPKLIVRRIWFALVVGRFSPARSLSLPVAELEGLRGATYRQRVNLLERNGGEGATMATLAGMVLEGVTGLGLIMLVMMMVPEHVSSNWWDGVSEFFVHSSYSDFSVGFFWLAAGVQMFAITVMEPFYVSAGFALYINSRTLTEGWDIELAFKRLGIRLRNLAGKSGVALLAILLTGFLAVPTARAAEEGYRESAEEVLSHEDFTIHHRNVKVPVDRSSSSSPSWLSELLSGSGMPTFMGLVGKLLFYIILAAVIGGLVYLIIRNRHIFSGGGSLAKSGEQRIKTEEIMGMDVRPESLPADIADAARKAWRDGNSHLALSLLYRGAIAWLVNREMLPIEESDTEGDCLRRVQTVGNTAYGPYFSELTGAWVNVAYGKKDPDGNHMIELCDSWPFDSAVASKNGRGAR</sequence>
<name>A0AAT9FI36_9BACT</name>
<protein>
    <recommendedName>
        <fullName evidence="3">DUF4129 domain-containing protein</fullName>
    </recommendedName>
</protein>
<gene>
    <name evidence="2" type="ORF">NT6N_06900</name>
</gene>
<keyword evidence="1" id="KW-0472">Membrane</keyword>
<feature type="transmembrane region" description="Helical" evidence="1">
    <location>
        <begin position="256"/>
        <end position="275"/>
    </location>
</feature>
<accession>A0AAT9FI36</accession>
<dbReference type="KEGG" id="osu:NT6N_06900"/>
<keyword evidence="1" id="KW-0812">Transmembrane</keyword>
<dbReference type="AlphaFoldDB" id="A0AAT9FI36"/>
<organism evidence="2">
    <name type="scientific">Oceaniferula spumae</name>
    <dbReference type="NCBI Taxonomy" id="2979115"/>
    <lineage>
        <taxon>Bacteria</taxon>
        <taxon>Pseudomonadati</taxon>
        <taxon>Verrucomicrobiota</taxon>
        <taxon>Verrucomicrobiia</taxon>
        <taxon>Verrucomicrobiales</taxon>
        <taxon>Verrucomicrobiaceae</taxon>
        <taxon>Oceaniferula</taxon>
    </lineage>
</organism>
<reference evidence="2" key="1">
    <citation type="submission" date="2024-07" db="EMBL/GenBank/DDBJ databases">
        <title>Complete genome sequence of Verrucomicrobiaceae bacterium NT6N.</title>
        <authorList>
            <person name="Huang C."/>
            <person name="Takami H."/>
            <person name="Hamasaki K."/>
        </authorList>
    </citation>
    <scope>NUCLEOTIDE SEQUENCE</scope>
    <source>
        <strain evidence="2">NT6N</strain>
    </source>
</reference>